<evidence type="ECO:0000256" key="1">
    <source>
        <dbReference type="SAM" id="Phobius"/>
    </source>
</evidence>
<dbReference type="EMBL" id="AWEZ01000061">
    <property type="protein sequence ID" value="ERL06997.1"/>
    <property type="molecule type" value="Genomic_DNA"/>
</dbReference>
<name>U2UV41_9ACTN</name>
<gene>
    <name evidence="2" type="ORF">HMPREF1316_1037</name>
</gene>
<keyword evidence="1" id="KW-1133">Transmembrane helix</keyword>
<feature type="transmembrane region" description="Helical" evidence="1">
    <location>
        <begin position="45"/>
        <end position="64"/>
    </location>
</feature>
<accession>U2UV41</accession>
<comment type="caution">
    <text evidence="2">The sequence shown here is derived from an EMBL/GenBank/DDBJ whole genome shotgun (WGS) entry which is preliminary data.</text>
</comment>
<sequence length="138" mass="15319">MADNGNDARSGMGDFMRGRNGADELSNAAVCLAVILLIINLFGRWMFLSVIVLLLLAYALFRMLSTDGGARQREADAFGSAVGPLRPWLRDPVVAWQESRAYKHGICPNCHQRVRVPRGKGLLRVTCPQCKQKFEIKS</sequence>
<dbReference type="PATRIC" id="fig|1125712.3.peg.1880"/>
<dbReference type="Proteomes" id="UP000016638">
    <property type="component" value="Unassembled WGS sequence"/>
</dbReference>
<keyword evidence="1" id="KW-0472">Membrane</keyword>
<keyword evidence="3" id="KW-1185">Reference proteome</keyword>
<proteinExistence type="predicted"/>
<keyword evidence="1" id="KW-0812">Transmembrane</keyword>
<evidence type="ECO:0008006" key="4">
    <source>
        <dbReference type="Google" id="ProtNLM"/>
    </source>
</evidence>
<evidence type="ECO:0000313" key="2">
    <source>
        <dbReference type="EMBL" id="ERL06997.1"/>
    </source>
</evidence>
<dbReference type="RefSeq" id="WP_021726736.1">
    <property type="nucleotide sequence ID" value="NZ_AWEZ01000061.1"/>
</dbReference>
<dbReference type="OrthoDB" id="3174166at2"/>
<reference evidence="2 3" key="1">
    <citation type="submission" date="2013-08" db="EMBL/GenBank/DDBJ databases">
        <authorList>
            <person name="Durkin A.S."/>
            <person name="Haft D.R."/>
            <person name="McCorrison J."/>
            <person name="Torralba M."/>
            <person name="Gillis M."/>
            <person name="Haft D.H."/>
            <person name="Methe B."/>
            <person name="Sutton G."/>
            <person name="Nelson K.E."/>
        </authorList>
    </citation>
    <scope>NUCLEOTIDE SEQUENCE [LARGE SCALE GENOMIC DNA]</scope>
    <source>
        <strain evidence="2 3">F0195</strain>
    </source>
</reference>
<dbReference type="STRING" id="1125712.HMPREF1316_1037"/>
<dbReference type="eggNOG" id="COG4416">
    <property type="taxonomic scope" value="Bacteria"/>
</dbReference>
<feature type="transmembrane region" description="Helical" evidence="1">
    <location>
        <begin position="21"/>
        <end position="39"/>
    </location>
</feature>
<evidence type="ECO:0000313" key="3">
    <source>
        <dbReference type="Proteomes" id="UP000016638"/>
    </source>
</evidence>
<dbReference type="AlphaFoldDB" id="U2UV41"/>
<organism evidence="2 3">
    <name type="scientific">Olsenella profusa F0195</name>
    <dbReference type="NCBI Taxonomy" id="1125712"/>
    <lineage>
        <taxon>Bacteria</taxon>
        <taxon>Bacillati</taxon>
        <taxon>Actinomycetota</taxon>
        <taxon>Coriobacteriia</taxon>
        <taxon>Coriobacteriales</taxon>
        <taxon>Atopobiaceae</taxon>
        <taxon>Olsenella</taxon>
    </lineage>
</organism>
<protein>
    <recommendedName>
        <fullName evidence="4">Zn-finger containing protein</fullName>
    </recommendedName>
</protein>
<dbReference type="Gene3D" id="2.20.28.160">
    <property type="match status" value="1"/>
</dbReference>